<comment type="caution">
    <text evidence="3">The sequence shown here is derived from an EMBL/GenBank/DDBJ whole genome shotgun (WGS) entry which is preliminary data.</text>
</comment>
<dbReference type="Pfam" id="PF00117">
    <property type="entry name" value="GATase"/>
    <property type="match status" value="1"/>
</dbReference>
<reference evidence="3" key="1">
    <citation type="submission" date="2013-08" db="EMBL/GenBank/DDBJ databases">
        <authorList>
            <person name="Mendez C."/>
            <person name="Richter M."/>
            <person name="Ferrer M."/>
            <person name="Sanchez J."/>
        </authorList>
    </citation>
    <scope>NUCLEOTIDE SEQUENCE</scope>
</reference>
<sequence length="41" mass="4656">GLIMGLRHRRHPIGSVQFHPESYLTPDGPRMLRNFLDGGRA</sequence>
<accession>T0ZHS8</accession>
<dbReference type="GO" id="GO:0004049">
    <property type="term" value="F:anthranilate synthase activity"/>
    <property type="evidence" value="ECO:0007669"/>
    <property type="project" value="TreeGrafter"/>
</dbReference>
<reference evidence="3" key="2">
    <citation type="journal article" date="2014" name="ISME J.">
        <title>Microbial stratification in low pH oxic and suboxic macroscopic growths along an acid mine drainage.</title>
        <authorList>
            <person name="Mendez-Garcia C."/>
            <person name="Mesa V."/>
            <person name="Sprenger R.R."/>
            <person name="Richter M."/>
            <person name="Diez M.S."/>
            <person name="Solano J."/>
            <person name="Bargiela R."/>
            <person name="Golyshina O.V."/>
            <person name="Manteca A."/>
            <person name="Ramos J.L."/>
            <person name="Gallego J.R."/>
            <person name="Llorente I."/>
            <person name="Martins Dos Santos V.A."/>
            <person name="Jensen O.N."/>
            <person name="Pelaez A.I."/>
            <person name="Sanchez J."/>
            <person name="Ferrer M."/>
        </authorList>
    </citation>
    <scope>NUCLEOTIDE SEQUENCE</scope>
</reference>
<feature type="non-terminal residue" evidence="3">
    <location>
        <position position="1"/>
    </location>
</feature>
<feature type="domain" description="Glutamine amidotransferase" evidence="2">
    <location>
        <begin position="3"/>
        <end position="36"/>
    </location>
</feature>
<dbReference type="SUPFAM" id="SSF52317">
    <property type="entry name" value="Class I glutamine amidotransferase-like"/>
    <property type="match status" value="1"/>
</dbReference>
<evidence type="ECO:0000313" key="3">
    <source>
        <dbReference type="EMBL" id="EQD44243.1"/>
    </source>
</evidence>
<dbReference type="InterPro" id="IPR050472">
    <property type="entry name" value="Anth_synth/Amidotransfase"/>
</dbReference>
<dbReference type="InterPro" id="IPR029062">
    <property type="entry name" value="Class_I_gatase-like"/>
</dbReference>
<protein>
    <submittedName>
        <fullName evidence="3">Anthranilate synthase component II</fullName>
    </submittedName>
</protein>
<dbReference type="Gene3D" id="3.40.50.880">
    <property type="match status" value="1"/>
</dbReference>
<organism evidence="3">
    <name type="scientific">mine drainage metagenome</name>
    <dbReference type="NCBI Taxonomy" id="410659"/>
    <lineage>
        <taxon>unclassified sequences</taxon>
        <taxon>metagenomes</taxon>
        <taxon>ecological metagenomes</taxon>
    </lineage>
</organism>
<dbReference type="GO" id="GO:0005829">
    <property type="term" value="C:cytosol"/>
    <property type="evidence" value="ECO:0007669"/>
    <property type="project" value="TreeGrafter"/>
</dbReference>
<proteinExistence type="predicted"/>
<gene>
    <name evidence="3" type="ORF">B1B_13592</name>
</gene>
<dbReference type="GO" id="GO:0000162">
    <property type="term" value="P:L-tryptophan biosynthetic process"/>
    <property type="evidence" value="ECO:0007669"/>
    <property type="project" value="TreeGrafter"/>
</dbReference>
<dbReference type="PROSITE" id="PS51273">
    <property type="entry name" value="GATASE_TYPE_1"/>
    <property type="match status" value="1"/>
</dbReference>
<evidence type="ECO:0000259" key="2">
    <source>
        <dbReference type="Pfam" id="PF00117"/>
    </source>
</evidence>
<name>T0ZHS8_9ZZZZ</name>
<dbReference type="EMBL" id="AUZY01008951">
    <property type="protein sequence ID" value="EQD44243.1"/>
    <property type="molecule type" value="Genomic_DNA"/>
</dbReference>
<dbReference type="PANTHER" id="PTHR43418">
    <property type="entry name" value="MULTIFUNCTIONAL TRYPTOPHAN BIOSYNTHESIS PROTEIN-RELATED"/>
    <property type="match status" value="1"/>
</dbReference>
<dbReference type="AlphaFoldDB" id="T0ZHS8"/>
<keyword evidence="1" id="KW-0315">Glutamine amidotransferase</keyword>
<dbReference type="PANTHER" id="PTHR43418:SF4">
    <property type="entry name" value="MULTIFUNCTIONAL TRYPTOPHAN BIOSYNTHESIS PROTEIN"/>
    <property type="match status" value="1"/>
</dbReference>
<evidence type="ECO:0000256" key="1">
    <source>
        <dbReference type="ARBA" id="ARBA00022962"/>
    </source>
</evidence>
<dbReference type="InterPro" id="IPR017926">
    <property type="entry name" value="GATASE"/>
</dbReference>